<dbReference type="EMBL" id="JABVED010000035">
    <property type="protein sequence ID" value="MBC6451612.1"/>
    <property type="molecule type" value="Genomic_DNA"/>
</dbReference>
<evidence type="ECO:0000259" key="2">
    <source>
        <dbReference type="Pfam" id="PF14021"/>
    </source>
</evidence>
<accession>A0ABR7LH44</accession>
<name>A0ABR7LH44_9PSEU</name>
<evidence type="ECO:0000256" key="1">
    <source>
        <dbReference type="SAM" id="MobiDB-lite"/>
    </source>
</evidence>
<feature type="compositionally biased region" description="Low complexity" evidence="1">
    <location>
        <begin position="24"/>
        <end position="46"/>
    </location>
</feature>
<feature type="domain" description="TNT" evidence="2">
    <location>
        <begin position="87"/>
        <end position="173"/>
    </location>
</feature>
<feature type="region of interest" description="Disordered" evidence="1">
    <location>
        <begin position="1"/>
        <end position="78"/>
    </location>
</feature>
<keyword evidence="4" id="KW-1185">Reference proteome</keyword>
<dbReference type="PANTHER" id="PTHR42059">
    <property type="entry name" value="TNT DOMAIN-CONTAINING PROTEIN"/>
    <property type="match status" value="1"/>
</dbReference>
<feature type="compositionally biased region" description="Gly residues" evidence="1">
    <location>
        <begin position="1"/>
        <end position="23"/>
    </location>
</feature>
<proteinExistence type="predicted"/>
<gene>
    <name evidence="3" type="ORF">GPZ80_31155</name>
</gene>
<reference evidence="3 4" key="1">
    <citation type="submission" date="2020-06" db="EMBL/GenBank/DDBJ databases">
        <title>Actinokineospora xiongansis sp. nov., isolated from soil of Baiyangdian.</title>
        <authorList>
            <person name="Zhang X."/>
        </authorList>
    </citation>
    <scope>NUCLEOTIDE SEQUENCE [LARGE SCALE GENOMIC DNA]</scope>
    <source>
        <strain evidence="3 4">HBU206404</strain>
    </source>
</reference>
<dbReference type="Pfam" id="PF14021">
    <property type="entry name" value="TNT"/>
    <property type="match status" value="1"/>
</dbReference>
<comment type="caution">
    <text evidence="3">The sequence shown here is derived from an EMBL/GenBank/DDBJ whole genome shotgun (WGS) entry which is preliminary data.</text>
</comment>
<dbReference type="InterPro" id="IPR053024">
    <property type="entry name" value="Fungal_surface_NADase"/>
</dbReference>
<organism evidence="3 4">
    <name type="scientific">Actinokineospora xionganensis</name>
    <dbReference type="NCBI Taxonomy" id="2684470"/>
    <lineage>
        <taxon>Bacteria</taxon>
        <taxon>Bacillati</taxon>
        <taxon>Actinomycetota</taxon>
        <taxon>Actinomycetes</taxon>
        <taxon>Pseudonocardiales</taxon>
        <taxon>Pseudonocardiaceae</taxon>
        <taxon>Actinokineospora</taxon>
    </lineage>
</organism>
<dbReference type="PANTHER" id="PTHR42059:SF1">
    <property type="entry name" value="TNT DOMAIN-CONTAINING PROTEIN"/>
    <property type="match status" value="1"/>
</dbReference>
<sequence length="182" mass="18707">MSSRGGRFGAGESGGGARFGGESAGVASPRRVGAAAGAAAGGVQQSGAGGGSSSPGSDSGVKPQDWAIQPLPGDPPLTLFRGKTLTELPPGTEIDRYGEPSGNLTYAAGTPFERRSLVPDWVARPYRVYRVQRPTEALTGVAIPWFEQPGGGTAFVLNRSIAELIESGHLVEIPNQVPPTRP</sequence>
<dbReference type="InterPro" id="IPR025331">
    <property type="entry name" value="TNT"/>
</dbReference>
<evidence type="ECO:0000313" key="4">
    <source>
        <dbReference type="Proteomes" id="UP000734823"/>
    </source>
</evidence>
<dbReference type="Proteomes" id="UP000734823">
    <property type="component" value="Unassembled WGS sequence"/>
</dbReference>
<evidence type="ECO:0000313" key="3">
    <source>
        <dbReference type="EMBL" id="MBC6451612.1"/>
    </source>
</evidence>
<protein>
    <submittedName>
        <fullName evidence="3">TNT domain-containing protein</fullName>
    </submittedName>
</protein>